<dbReference type="Proteomes" id="UP000541558">
    <property type="component" value="Unassembled WGS sequence"/>
</dbReference>
<accession>A0A8H5B7D5</accession>
<protein>
    <recommendedName>
        <fullName evidence="4">BTB domain-containing protein</fullName>
    </recommendedName>
</protein>
<feature type="region of interest" description="Disordered" evidence="1">
    <location>
        <begin position="227"/>
        <end position="262"/>
    </location>
</feature>
<evidence type="ECO:0000313" key="2">
    <source>
        <dbReference type="EMBL" id="KAF5317408.1"/>
    </source>
</evidence>
<evidence type="ECO:0000256" key="1">
    <source>
        <dbReference type="SAM" id="MobiDB-lite"/>
    </source>
</evidence>
<comment type="caution">
    <text evidence="2">The sequence shown here is derived from an EMBL/GenBank/DDBJ whole genome shotgun (WGS) entry which is preliminary data.</text>
</comment>
<feature type="compositionally biased region" description="Basic and acidic residues" evidence="1">
    <location>
        <begin position="227"/>
        <end position="241"/>
    </location>
</feature>
<dbReference type="AlphaFoldDB" id="A0A8H5B7D5"/>
<keyword evidence="3" id="KW-1185">Reference proteome</keyword>
<dbReference type="OrthoDB" id="3193844at2759"/>
<feature type="compositionally biased region" description="Low complexity" evidence="1">
    <location>
        <begin position="330"/>
        <end position="345"/>
    </location>
</feature>
<feature type="region of interest" description="Disordered" evidence="1">
    <location>
        <begin position="277"/>
        <end position="356"/>
    </location>
</feature>
<sequence length="377" mass="41503">MSDTANVGEKESQLQTYRNDELYNWDLVSFLVDGYVFKMPRYQFVLGSEWFTTRYLQANAGGEGACAADSARGETEGFVDLGMVPLEGVTASQFRTFLKLLFPIHSISTTLTLIKPEWHTILTLSTLWHFLETRKLAISNLDPQMDDPIELITVGRAEYIPRWVMAGYEALTSKLGAITEEEAGAIGYQTAVRLYIVRHELSGGEQKEGRMKKRLCALFKEEMKALKRGEDERKVPSERPPVEVAQGSESKPEGAKVLVEPEQTGKDALAGISEVSEAPVEEVWPPLPSRGAESDRKQVPARKKGRKEKRSANPEKPPTAAVEAEHTEEVNPAQAAIPSSPAQQATPTSTSPKSLKPAIAVAESSVLTQPLHSVWSA</sequence>
<proteinExistence type="predicted"/>
<organism evidence="2 3">
    <name type="scientific">Ephemerocybe angulata</name>
    <dbReference type="NCBI Taxonomy" id="980116"/>
    <lineage>
        <taxon>Eukaryota</taxon>
        <taxon>Fungi</taxon>
        <taxon>Dikarya</taxon>
        <taxon>Basidiomycota</taxon>
        <taxon>Agaricomycotina</taxon>
        <taxon>Agaricomycetes</taxon>
        <taxon>Agaricomycetidae</taxon>
        <taxon>Agaricales</taxon>
        <taxon>Agaricineae</taxon>
        <taxon>Psathyrellaceae</taxon>
        <taxon>Ephemerocybe</taxon>
    </lineage>
</organism>
<evidence type="ECO:0000313" key="3">
    <source>
        <dbReference type="Proteomes" id="UP000541558"/>
    </source>
</evidence>
<dbReference type="EMBL" id="JAACJK010000219">
    <property type="protein sequence ID" value="KAF5317408.1"/>
    <property type="molecule type" value="Genomic_DNA"/>
</dbReference>
<gene>
    <name evidence="2" type="ORF">D9611_003722</name>
</gene>
<name>A0A8H5B7D5_9AGAR</name>
<feature type="compositionally biased region" description="Basic residues" evidence="1">
    <location>
        <begin position="299"/>
        <end position="309"/>
    </location>
</feature>
<reference evidence="2 3" key="1">
    <citation type="journal article" date="2020" name="ISME J.">
        <title>Uncovering the hidden diversity of litter-decomposition mechanisms in mushroom-forming fungi.</title>
        <authorList>
            <person name="Floudas D."/>
            <person name="Bentzer J."/>
            <person name="Ahren D."/>
            <person name="Johansson T."/>
            <person name="Persson P."/>
            <person name="Tunlid A."/>
        </authorList>
    </citation>
    <scope>NUCLEOTIDE SEQUENCE [LARGE SCALE GENOMIC DNA]</scope>
    <source>
        <strain evidence="2 3">CBS 175.51</strain>
    </source>
</reference>
<evidence type="ECO:0008006" key="4">
    <source>
        <dbReference type="Google" id="ProtNLM"/>
    </source>
</evidence>